<name>A0A5C3QK85_9AGAR</name>
<sequence length="283" mass="32065">MFKSLKEKATADTFIQPPSTDVCFHVHRDVLAAHSSIFVAPDDCAADPQAHPGFEVIDVTEVQPDLKRMEIGELVALAEAVEKYDVHSMKQLLRIYTSLRRDGTALHPFQVFARAVTHGYKQLAIDAAVWSIGRPREFKSPEDVLSGAILDQWVRMREVVWRTVDLSWALERTAARKITLRSVDHGSYVVRLQNGSVYTGKCSLWGQFCDAMTASVIQGVMPYTKLYDVQRAFEDQIAERLGPCDMCQERARKWLLQFMERRKGDLQVGFGELDTTEVTPKES</sequence>
<dbReference type="Proteomes" id="UP000305067">
    <property type="component" value="Unassembled WGS sequence"/>
</dbReference>
<dbReference type="AlphaFoldDB" id="A0A5C3QK85"/>
<evidence type="ECO:0008006" key="3">
    <source>
        <dbReference type="Google" id="ProtNLM"/>
    </source>
</evidence>
<accession>A0A5C3QK85</accession>
<protein>
    <recommendedName>
        <fullName evidence="3">BTB domain-containing protein</fullName>
    </recommendedName>
</protein>
<proteinExistence type="predicted"/>
<dbReference type="STRING" id="1884261.A0A5C3QK85"/>
<gene>
    <name evidence="1" type="ORF">BDV98DRAFT_606558</name>
</gene>
<organism evidence="1 2">
    <name type="scientific">Pterulicium gracile</name>
    <dbReference type="NCBI Taxonomy" id="1884261"/>
    <lineage>
        <taxon>Eukaryota</taxon>
        <taxon>Fungi</taxon>
        <taxon>Dikarya</taxon>
        <taxon>Basidiomycota</taxon>
        <taxon>Agaricomycotina</taxon>
        <taxon>Agaricomycetes</taxon>
        <taxon>Agaricomycetidae</taxon>
        <taxon>Agaricales</taxon>
        <taxon>Pleurotineae</taxon>
        <taxon>Pterulaceae</taxon>
        <taxon>Pterulicium</taxon>
    </lineage>
</organism>
<keyword evidence="2" id="KW-1185">Reference proteome</keyword>
<evidence type="ECO:0000313" key="1">
    <source>
        <dbReference type="EMBL" id="TFK98773.1"/>
    </source>
</evidence>
<dbReference type="OrthoDB" id="3184970at2759"/>
<evidence type="ECO:0000313" key="2">
    <source>
        <dbReference type="Proteomes" id="UP000305067"/>
    </source>
</evidence>
<dbReference type="EMBL" id="ML178837">
    <property type="protein sequence ID" value="TFK98773.1"/>
    <property type="molecule type" value="Genomic_DNA"/>
</dbReference>
<reference evidence="1 2" key="1">
    <citation type="journal article" date="2019" name="Nat. Ecol. Evol.">
        <title>Megaphylogeny resolves global patterns of mushroom evolution.</title>
        <authorList>
            <person name="Varga T."/>
            <person name="Krizsan K."/>
            <person name="Foldi C."/>
            <person name="Dima B."/>
            <person name="Sanchez-Garcia M."/>
            <person name="Sanchez-Ramirez S."/>
            <person name="Szollosi G.J."/>
            <person name="Szarkandi J.G."/>
            <person name="Papp V."/>
            <person name="Albert L."/>
            <person name="Andreopoulos W."/>
            <person name="Angelini C."/>
            <person name="Antonin V."/>
            <person name="Barry K.W."/>
            <person name="Bougher N.L."/>
            <person name="Buchanan P."/>
            <person name="Buyck B."/>
            <person name="Bense V."/>
            <person name="Catcheside P."/>
            <person name="Chovatia M."/>
            <person name="Cooper J."/>
            <person name="Damon W."/>
            <person name="Desjardin D."/>
            <person name="Finy P."/>
            <person name="Geml J."/>
            <person name="Haridas S."/>
            <person name="Hughes K."/>
            <person name="Justo A."/>
            <person name="Karasinski D."/>
            <person name="Kautmanova I."/>
            <person name="Kiss B."/>
            <person name="Kocsube S."/>
            <person name="Kotiranta H."/>
            <person name="LaButti K.M."/>
            <person name="Lechner B.E."/>
            <person name="Liimatainen K."/>
            <person name="Lipzen A."/>
            <person name="Lukacs Z."/>
            <person name="Mihaltcheva S."/>
            <person name="Morgado L.N."/>
            <person name="Niskanen T."/>
            <person name="Noordeloos M.E."/>
            <person name="Ohm R.A."/>
            <person name="Ortiz-Santana B."/>
            <person name="Ovrebo C."/>
            <person name="Racz N."/>
            <person name="Riley R."/>
            <person name="Savchenko A."/>
            <person name="Shiryaev A."/>
            <person name="Soop K."/>
            <person name="Spirin V."/>
            <person name="Szebenyi C."/>
            <person name="Tomsovsky M."/>
            <person name="Tulloss R.E."/>
            <person name="Uehling J."/>
            <person name="Grigoriev I.V."/>
            <person name="Vagvolgyi C."/>
            <person name="Papp T."/>
            <person name="Martin F.M."/>
            <person name="Miettinen O."/>
            <person name="Hibbett D.S."/>
            <person name="Nagy L.G."/>
        </authorList>
    </citation>
    <scope>NUCLEOTIDE SEQUENCE [LARGE SCALE GENOMIC DNA]</scope>
    <source>
        <strain evidence="1 2">CBS 309.79</strain>
    </source>
</reference>